<reference evidence="1 2" key="1">
    <citation type="submission" date="2024-04" db="EMBL/GenBank/DDBJ databases">
        <title>Aurantiacibacter sp. DGU6 16S ribosomal RNA gene Genome sequencing and assembly.</title>
        <authorList>
            <person name="Park S."/>
        </authorList>
    </citation>
    <scope>NUCLEOTIDE SEQUENCE [LARGE SCALE GENOMIC DNA]</scope>
    <source>
        <strain evidence="1 2">DGU6</strain>
    </source>
</reference>
<gene>
    <name evidence="1" type="ORF">AAEO60_14620</name>
</gene>
<organism evidence="1 2">
    <name type="scientific">Aurantiacibacter gilvus</name>
    <dbReference type="NCBI Taxonomy" id="3139141"/>
    <lineage>
        <taxon>Bacteria</taxon>
        <taxon>Pseudomonadati</taxon>
        <taxon>Pseudomonadota</taxon>
        <taxon>Alphaproteobacteria</taxon>
        <taxon>Sphingomonadales</taxon>
        <taxon>Erythrobacteraceae</taxon>
        <taxon>Aurantiacibacter</taxon>
    </lineage>
</organism>
<proteinExistence type="predicted"/>
<sequence>MKLRGFSSMLSCLRNGWKSRSRAGINVDSLVQAWDSAGRRCTSLDGTKACDNRRGFVMALSVVNGDLPRQHAPVDWAAVQFAQFEHDEKYHREISRLSMQDRLRHMALHFAKYAGRLHEGPSDEVIKRTAVDSLIIAVSCANILNRNVSNIAELEAGQGEGFEQFARTLTVAAGKMAGACERIDHLEDFPFRSAISEQVEVILVAAFRFISGLQLDPIDEMASRLSGVKAKSIFHGRL</sequence>
<dbReference type="Proteomes" id="UP001497045">
    <property type="component" value="Unassembled WGS sequence"/>
</dbReference>
<dbReference type="RefSeq" id="WP_341674449.1">
    <property type="nucleotide sequence ID" value="NZ_JBBYHV010000002.1"/>
</dbReference>
<comment type="caution">
    <text evidence="1">The sequence shown here is derived from an EMBL/GenBank/DDBJ whole genome shotgun (WGS) entry which is preliminary data.</text>
</comment>
<evidence type="ECO:0000313" key="1">
    <source>
        <dbReference type="EMBL" id="MEL1251908.1"/>
    </source>
</evidence>
<dbReference type="EMBL" id="JBBYHV010000002">
    <property type="protein sequence ID" value="MEL1251908.1"/>
    <property type="molecule type" value="Genomic_DNA"/>
</dbReference>
<accession>A0ABU9IHH4</accession>
<evidence type="ECO:0000313" key="2">
    <source>
        <dbReference type="Proteomes" id="UP001497045"/>
    </source>
</evidence>
<keyword evidence="2" id="KW-1185">Reference proteome</keyword>
<name>A0ABU9IHH4_9SPHN</name>
<protein>
    <submittedName>
        <fullName evidence="1">Uncharacterized protein</fullName>
    </submittedName>
</protein>